<evidence type="ECO:0000313" key="5">
    <source>
        <dbReference type="EMBL" id="GFO01583.1"/>
    </source>
</evidence>
<protein>
    <submittedName>
        <fullName evidence="5">Ketohexokinase</fullName>
    </submittedName>
</protein>
<dbReference type="SUPFAM" id="SSF53613">
    <property type="entry name" value="Ribokinase-like"/>
    <property type="match status" value="1"/>
</dbReference>
<dbReference type="PANTHER" id="PTHR42774">
    <property type="entry name" value="PHOSPHOTRANSFERASE SYSTEM TRANSPORT PROTEIN"/>
    <property type="match status" value="1"/>
</dbReference>
<dbReference type="GO" id="GO:0006796">
    <property type="term" value="P:phosphate-containing compound metabolic process"/>
    <property type="evidence" value="ECO:0007669"/>
    <property type="project" value="UniProtKB-ARBA"/>
</dbReference>
<dbReference type="Proteomes" id="UP000735302">
    <property type="component" value="Unassembled WGS sequence"/>
</dbReference>
<dbReference type="InterPro" id="IPR011611">
    <property type="entry name" value="PfkB_dom"/>
</dbReference>
<dbReference type="EMBL" id="BLXT01003448">
    <property type="protein sequence ID" value="GFO01583.1"/>
    <property type="molecule type" value="Genomic_DNA"/>
</dbReference>
<accession>A0AAV4A328</accession>
<evidence type="ECO:0000256" key="1">
    <source>
        <dbReference type="ARBA" id="ARBA00022679"/>
    </source>
</evidence>
<evidence type="ECO:0000256" key="3">
    <source>
        <dbReference type="SAM" id="SignalP"/>
    </source>
</evidence>
<feature type="chain" id="PRO_5043506482" evidence="3">
    <location>
        <begin position="23"/>
        <end position="123"/>
    </location>
</feature>
<keyword evidence="1" id="KW-0808">Transferase</keyword>
<keyword evidence="3" id="KW-0732">Signal</keyword>
<reference evidence="5 6" key="1">
    <citation type="journal article" date="2021" name="Elife">
        <title>Chloroplast acquisition without the gene transfer in kleptoplastic sea slugs, Plakobranchus ocellatus.</title>
        <authorList>
            <person name="Maeda T."/>
            <person name="Takahashi S."/>
            <person name="Yoshida T."/>
            <person name="Shimamura S."/>
            <person name="Takaki Y."/>
            <person name="Nagai Y."/>
            <person name="Toyoda A."/>
            <person name="Suzuki Y."/>
            <person name="Arimoto A."/>
            <person name="Ishii H."/>
            <person name="Satoh N."/>
            <person name="Nishiyama T."/>
            <person name="Hasebe M."/>
            <person name="Maruyama T."/>
            <person name="Minagawa J."/>
            <person name="Obokata J."/>
            <person name="Shigenobu S."/>
        </authorList>
    </citation>
    <scope>NUCLEOTIDE SEQUENCE [LARGE SCALE GENOMIC DNA]</scope>
</reference>
<proteinExistence type="predicted"/>
<evidence type="ECO:0000256" key="2">
    <source>
        <dbReference type="ARBA" id="ARBA00022777"/>
    </source>
</evidence>
<name>A0AAV4A328_9GAST</name>
<dbReference type="PANTHER" id="PTHR42774:SF3">
    <property type="entry name" value="KETOHEXOKINASE"/>
    <property type="match status" value="1"/>
</dbReference>
<dbReference type="InterPro" id="IPR029056">
    <property type="entry name" value="Ribokinase-like"/>
</dbReference>
<keyword evidence="6" id="KW-1185">Reference proteome</keyword>
<dbReference type="PROSITE" id="PS00584">
    <property type="entry name" value="PFKB_KINASES_2"/>
    <property type="match status" value="1"/>
</dbReference>
<dbReference type="InterPro" id="IPR052562">
    <property type="entry name" value="Ketohexokinase-related"/>
</dbReference>
<gene>
    <name evidence="5" type="ORF">PoB_002808800</name>
</gene>
<evidence type="ECO:0000313" key="6">
    <source>
        <dbReference type="Proteomes" id="UP000735302"/>
    </source>
</evidence>
<dbReference type="AlphaFoldDB" id="A0AAV4A328"/>
<dbReference type="GO" id="GO:0016301">
    <property type="term" value="F:kinase activity"/>
    <property type="evidence" value="ECO:0007669"/>
    <property type="project" value="UniProtKB-KW"/>
</dbReference>
<organism evidence="5 6">
    <name type="scientific">Plakobranchus ocellatus</name>
    <dbReference type="NCBI Taxonomy" id="259542"/>
    <lineage>
        <taxon>Eukaryota</taxon>
        <taxon>Metazoa</taxon>
        <taxon>Spiralia</taxon>
        <taxon>Lophotrochozoa</taxon>
        <taxon>Mollusca</taxon>
        <taxon>Gastropoda</taxon>
        <taxon>Heterobranchia</taxon>
        <taxon>Euthyneura</taxon>
        <taxon>Panpulmonata</taxon>
        <taxon>Sacoglossa</taxon>
        <taxon>Placobranchoidea</taxon>
        <taxon>Plakobranchidae</taxon>
        <taxon>Plakobranchus</taxon>
    </lineage>
</organism>
<comment type="caution">
    <text evidence="5">The sequence shown here is derived from an EMBL/GenBank/DDBJ whole genome shotgun (WGS) entry which is preliminary data.</text>
</comment>
<sequence>MEALRGFCTHCAASALLVCAWGELGASACFGGDINSLTVLSCPALSGISVVDSLGAGDSFVAGLIYTLVQSGFTPDSHLRGKDQAEVVEKAVSFGCRVAGLKCTIFGYDGIRELVHSTESATN</sequence>
<dbReference type="Gene3D" id="3.40.1190.20">
    <property type="match status" value="1"/>
</dbReference>
<keyword evidence="2" id="KW-0418">Kinase</keyword>
<feature type="domain" description="Carbohydrate kinase PfkB" evidence="4">
    <location>
        <begin position="36"/>
        <end position="104"/>
    </location>
</feature>
<dbReference type="Pfam" id="PF00294">
    <property type="entry name" value="PfkB"/>
    <property type="match status" value="1"/>
</dbReference>
<feature type="signal peptide" evidence="3">
    <location>
        <begin position="1"/>
        <end position="22"/>
    </location>
</feature>
<dbReference type="InterPro" id="IPR002173">
    <property type="entry name" value="Carboh/pur_kinase_PfkB_CS"/>
</dbReference>
<evidence type="ECO:0000259" key="4">
    <source>
        <dbReference type="Pfam" id="PF00294"/>
    </source>
</evidence>